<reference evidence="2 3" key="1">
    <citation type="submission" date="2019-03" db="EMBL/GenBank/DDBJ databases">
        <title>First draft genome of Liparis tanakae, snailfish: a comprehensive survey of snailfish specific genes.</title>
        <authorList>
            <person name="Kim W."/>
            <person name="Song I."/>
            <person name="Jeong J.-H."/>
            <person name="Kim D."/>
            <person name="Kim S."/>
            <person name="Ryu S."/>
            <person name="Song J.Y."/>
            <person name="Lee S.K."/>
        </authorList>
    </citation>
    <scope>NUCLEOTIDE SEQUENCE [LARGE SCALE GENOMIC DNA]</scope>
    <source>
        <tissue evidence="2">Muscle</tissue>
    </source>
</reference>
<evidence type="ECO:0000313" key="3">
    <source>
        <dbReference type="Proteomes" id="UP000314294"/>
    </source>
</evidence>
<gene>
    <name evidence="2" type="ORF">EYF80_054269</name>
</gene>
<keyword evidence="3" id="KW-1185">Reference proteome</keyword>
<feature type="compositionally biased region" description="Low complexity" evidence="1">
    <location>
        <begin position="51"/>
        <end position="73"/>
    </location>
</feature>
<dbReference type="Proteomes" id="UP000314294">
    <property type="component" value="Unassembled WGS sequence"/>
</dbReference>
<comment type="caution">
    <text evidence="2">The sequence shown here is derived from an EMBL/GenBank/DDBJ whole genome shotgun (WGS) entry which is preliminary data.</text>
</comment>
<protein>
    <submittedName>
        <fullName evidence="2">Uncharacterized protein</fullName>
    </submittedName>
</protein>
<dbReference type="EMBL" id="SRLO01001747">
    <property type="protein sequence ID" value="TNN35572.1"/>
    <property type="molecule type" value="Genomic_DNA"/>
</dbReference>
<dbReference type="AlphaFoldDB" id="A0A4Z2F520"/>
<evidence type="ECO:0000256" key="1">
    <source>
        <dbReference type="SAM" id="MobiDB-lite"/>
    </source>
</evidence>
<evidence type="ECO:0000313" key="2">
    <source>
        <dbReference type="EMBL" id="TNN35572.1"/>
    </source>
</evidence>
<accession>A0A4Z2F520</accession>
<feature type="region of interest" description="Disordered" evidence="1">
    <location>
        <begin position="51"/>
        <end position="82"/>
    </location>
</feature>
<name>A0A4Z2F520_9TELE</name>
<sequence>MRSTQCALDGAGDEVGELAPGLSRFCVDWTRRSTGFCLYWSRHRAAWAFGSSSSRSSSCRPLGPSPRLLAAPRDAGRRRGGVTASEVVMGSDVRIAAMWVRAPDERPAAAARSAPPV</sequence>
<organism evidence="2 3">
    <name type="scientific">Liparis tanakae</name>
    <name type="common">Tanaka's snailfish</name>
    <dbReference type="NCBI Taxonomy" id="230148"/>
    <lineage>
        <taxon>Eukaryota</taxon>
        <taxon>Metazoa</taxon>
        <taxon>Chordata</taxon>
        <taxon>Craniata</taxon>
        <taxon>Vertebrata</taxon>
        <taxon>Euteleostomi</taxon>
        <taxon>Actinopterygii</taxon>
        <taxon>Neopterygii</taxon>
        <taxon>Teleostei</taxon>
        <taxon>Neoteleostei</taxon>
        <taxon>Acanthomorphata</taxon>
        <taxon>Eupercaria</taxon>
        <taxon>Perciformes</taxon>
        <taxon>Cottioidei</taxon>
        <taxon>Cottales</taxon>
        <taxon>Liparidae</taxon>
        <taxon>Liparis</taxon>
    </lineage>
</organism>
<proteinExistence type="predicted"/>